<proteinExistence type="predicted"/>
<feature type="compositionally biased region" description="Low complexity" evidence="1">
    <location>
        <begin position="90"/>
        <end position="102"/>
    </location>
</feature>
<dbReference type="Proteomes" id="UP001212326">
    <property type="component" value="Chromosome"/>
</dbReference>
<feature type="region of interest" description="Disordered" evidence="1">
    <location>
        <begin position="19"/>
        <end position="103"/>
    </location>
</feature>
<name>A0ABY7PHI7_9ACTN</name>
<reference evidence="2 3" key="1">
    <citation type="submission" date="2022-12" db="EMBL/GenBank/DDBJ databases">
        <authorList>
            <person name="Mo P."/>
        </authorList>
    </citation>
    <scope>NUCLEOTIDE SEQUENCE [LARGE SCALE GENOMIC DNA]</scope>
    <source>
        <strain evidence="2 3">HUAS 2-6</strain>
    </source>
</reference>
<evidence type="ECO:0000313" key="2">
    <source>
        <dbReference type="EMBL" id="WBO68863.1"/>
    </source>
</evidence>
<dbReference type="EMBL" id="CP115300">
    <property type="protein sequence ID" value="WBO68863.1"/>
    <property type="molecule type" value="Genomic_DNA"/>
</dbReference>
<evidence type="ECO:0000256" key="1">
    <source>
        <dbReference type="SAM" id="MobiDB-lite"/>
    </source>
</evidence>
<keyword evidence="3" id="KW-1185">Reference proteome</keyword>
<organism evidence="2 3">
    <name type="scientific">Streptomyces camelliae</name>
    <dbReference type="NCBI Taxonomy" id="3004093"/>
    <lineage>
        <taxon>Bacteria</taxon>
        <taxon>Bacillati</taxon>
        <taxon>Actinomycetota</taxon>
        <taxon>Actinomycetes</taxon>
        <taxon>Kitasatosporales</taxon>
        <taxon>Streptomycetaceae</taxon>
        <taxon>Streptomyces</taxon>
    </lineage>
</organism>
<dbReference type="RefSeq" id="WP_270086085.1">
    <property type="nucleotide sequence ID" value="NZ_CP115300.1"/>
</dbReference>
<accession>A0ABY7PHI7</accession>
<protein>
    <submittedName>
        <fullName evidence="2">Uncharacterized protein</fullName>
    </submittedName>
</protein>
<gene>
    <name evidence="2" type="ORF">O1G22_41790</name>
</gene>
<feature type="compositionally biased region" description="Polar residues" evidence="1">
    <location>
        <begin position="63"/>
        <end position="74"/>
    </location>
</feature>
<sequence>MLGVLKVATADQIQRIGAPHLSFRHTDKETPSKQKQVRTASHTGALSDIRRHGLAENGGSTGTGETLRNLTTKGLQAASWELRRPVTEMGSTARGAGSSGASHPMAVNETVIAMLRPKPDLARMTEDPAEARAAAQAAIDTPDGIGTIASYWTEVPLPATGT</sequence>
<feature type="compositionally biased region" description="Polar residues" evidence="1">
    <location>
        <begin position="33"/>
        <end position="44"/>
    </location>
</feature>
<evidence type="ECO:0000313" key="3">
    <source>
        <dbReference type="Proteomes" id="UP001212326"/>
    </source>
</evidence>